<dbReference type="CDD" id="cd03794">
    <property type="entry name" value="GT4_WbuB-like"/>
    <property type="match status" value="1"/>
</dbReference>
<comment type="caution">
    <text evidence="7">The sequence shown here is derived from an EMBL/GenBank/DDBJ whole genome shotgun (WGS) entry which is preliminary data.</text>
</comment>
<dbReference type="InterPro" id="IPR001509">
    <property type="entry name" value="Epimerase_deHydtase"/>
</dbReference>
<dbReference type="InterPro" id="IPR036291">
    <property type="entry name" value="NAD(P)-bd_dom_sf"/>
</dbReference>
<feature type="domain" description="Glycosyltransferase subfamily 4-like N-terminal" evidence="6">
    <location>
        <begin position="382"/>
        <end position="562"/>
    </location>
</feature>
<gene>
    <name evidence="7" type="ORF">E3T39_00070</name>
</gene>
<dbReference type="SUPFAM" id="SSF53756">
    <property type="entry name" value="UDP-Glycosyltransferase/glycogen phosphorylase"/>
    <property type="match status" value="1"/>
</dbReference>
<proteinExistence type="inferred from homology"/>
<dbReference type="Pfam" id="PF00534">
    <property type="entry name" value="Glycos_transf_1"/>
    <property type="match status" value="1"/>
</dbReference>
<dbReference type="GO" id="GO:0016757">
    <property type="term" value="F:glycosyltransferase activity"/>
    <property type="evidence" value="ECO:0007669"/>
    <property type="project" value="UniProtKB-KW"/>
</dbReference>
<accession>A0A4R9AJB3</accession>
<dbReference type="EMBL" id="SOHJ01000001">
    <property type="protein sequence ID" value="TFD63145.1"/>
    <property type="molecule type" value="Genomic_DNA"/>
</dbReference>
<evidence type="ECO:0000313" key="7">
    <source>
        <dbReference type="EMBL" id="TFD63145.1"/>
    </source>
</evidence>
<keyword evidence="8" id="KW-1185">Reference proteome</keyword>
<keyword evidence="3" id="KW-0808">Transferase</keyword>
<dbReference type="InterPro" id="IPR001296">
    <property type="entry name" value="Glyco_trans_1"/>
</dbReference>
<dbReference type="Pfam" id="PF13579">
    <property type="entry name" value="Glyco_trans_4_4"/>
    <property type="match status" value="1"/>
</dbReference>
<evidence type="ECO:0000259" key="5">
    <source>
        <dbReference type="Pfam" id="PF01370"/>
    </source>
</evidence>
<dbReference type="PANTHER" id="PTHR43000">
    <property type="entry name" value="DTDP-D-GLUCOSE 4,6-DEHYDRATASE-RELATED"/>
    <property type="match status" value="1"/>
</dbReference>
<organism evidence="7 8">
    <name type="scientific">Cryobacterium suzukii</name>
    <dbReference type="NCBI Taxonomy" id="1259198"/>
    <lineage>
        <taxon>Bacteria</taxon>
        <taxon>Bacillati</taxon>
        <taxon>Actinomycetota</taxon>
        <taxon>Actinomycetes</taxon>
        <taxon>Micrococcales</taxon>
        <taxon>Microbacteriaceae</taxon>
        <taxon>Cryobacterium</taxon>
    </lineage>
</organism>
<dbReference type="OrthoDB" id="3180470at2"/>
<reference evidence="7 8" key="1">
    <citation type="submission" date="2019-03" db="EMBL/GenBank/DDBJ databases">
        <title>Genomics of glacier-inhabiting Cryobacterium strains.</title>
        <authorList>
            <person name="Liu Q."/>
            <person name="Xin Y.-H."/>
        </authorList>
    </citation>
    <scope>NUCLEOTIDE SEQUENCE [LARGE SCALE GENOMIC DNA]</scope>
    <source>
        <strain evidence="7 8">Sr39</strain>
    </source>
</reference>
<evidence type="ECO:0000259" key="4">
    <source>
        <dbReference type="Pfam" id="PF00534"/>
    </source>
</evidence>
<dbReference type="InterPro" id="IPR028098">
    <property type="entry name" value="Glyco_trans_4-like_N"/>
</dbReference>
<feature type="domain" description="Glycosyl transferase family 1" evidence="4">
    <location>
        <begin position="580"/>
        <end position="743"/>
    </location>
</feature>
<dbReference type="Proteomes" id="UP000298170">
    <property type="component" value="Unassembled WGS sequence"/>
</dbReference>
<sequence>MGGRGSTHDPDCDGIFVVCLRPRRITPTRRGTRGRERLMKILVTGANGFVGRHLSSHLVEAGHEVTAAVRTAGAAPAGTNEVVIGDLGPDTVWTDLLMGNDVVIHLAARVHVMHDTAADPLSEFRRVNTAGTGALARAAAQQGVARLVFLSSIKVNGEGTSGKPYTAFDEPRPEDPYAISKHEAEMTLREVEHETGLDIVIVRSPLVYGPSVGGNFAKTLALARRGLPLPLGSVRNRRTMTSVWNLVDLLEKSASDISAAGALVLAGDQFSPSTAQLFREISTAMKKTSRLFPCPLALLRLAGRVTGRSAIIERLAESLEVQAGSSSTGWKWEPPFEFAASIRRTVAWYLGEERLSSRKDAMRIAIVTQYYAPEVIRIPDTLARRLAALGHEVRVITGFPNYPDGGLFPGYQQRWNHVENLDGVQLRRVPLVISHSYNPVARMANYLTFAGSAALAWRWVRSADVVYVYATQMTPAIGPSLWHVLFRTPYVLHIQDLWPESVTGSSMVSAGIAKRAIGGLLNPWLRFLYRTAAATIAIAPSMARMLVERGVPQNRMHTVLNWAATEPDASESEIGSKKISSSDQVSIVYAGNLGDYQSLDTVIEAANSVKHIPNLRVRIVGSGVAEKRLRELARRLDARNVTFTGRVAPEDMGEIHAESDFQIVSLKNLEIFDGTIPSKLQESLSHGIPVISTVRGDVETLVRANGIGFACDPENSDQLAKAFIRATELEPEQRARMGETARQCYSRLMSIDSGVAQIEAILRSVSRRTTHKGTWTKHDPRGGAGL</sequence>
<dbReference type="SUPFAM" id="SSF51735">
    <property type="entry name" value="NAD(P)-binding Rossmann-fold domains"/>
    <property type="match status" value="1"/>
</dbReference>
<evidence type="ECO:0000256" key="3">
    <source>
        <dbReference type="ARBA" id="ARBA00022679"/>
    </source>
</evidence>
<keyword evidence="2" id="KW-0328">Glycosyltransferase</keyword>
<feature type="domain" description="NAD-dependent epimerase/dehydratase" evidence="5">
    <location>
        <begin position="41"/>
        <end position="247"/>
    </location>
</feature>
<name>A0A4R9AJB3_9MICO</name>
<dbReference type="AlphaFoldDB" id="A0A4R9AJB3"/>
<evidence type="ECO:0000256" key="1">
    <source>
        <dbReference type="ARBA" id="ARBA00007637"/>
    </source>
</evidence>
<evidence type="ECO:0000256" key="2">
    <source>
        <dbReference type="ARBA" id="ARBA00022676"/>
    </source>
</evidence>
<dbReference type="Gene3D" id="3.40.50.720">
    <property type="entry name" value="NAD(P)-binding Rossmann-like Domain"/>
    <property type="match status" value="1"/>
</dbReference>
<comment type="similarity">
    <text evidence="1">Belongs to the NAD(P)-dependent epimerase/dehydratase family.</text>
</comment>
<evidence type="ECO:0000313" key="8">
    <source>
        <dbReference type="Proteomes" id="UP000298170"/>
    </source>
</evidence>
<protein>
    <submittedName>
        <fullName evidence="7">NAD-dependent epimerase/dehydratase family protein</fullName>
    </submittedName>
</protein>
<evidence type="ECO:0000259" key="6">
    <source>
        <dbReference type="Pfam" id="PF13579"/>
    </source>
</evidence>
<dbReference type="Gene3D" id="3.40.50.2000">
    <property type="entry name" value="Glycogen Phosphorylase B"/>
    <property type="match status" value="2"/>
</dbReference>
<dbReference type="Pfam" id="PF01370">
    <property type="entry name" value="Epimerase"/>
    <property type="match status" value="1"/>
</dbReference>